<gene>
    <name evidence="1" type="ORF">NEOLI_001941</name>
</gene>
<evidence type="ECO:0008006" key="3">
    <source>
        <dbReference type="Google" id="ProtNLM"/>
    </source>
</evidence>
<comment type="caution">
    <text evidence="1">The sequence shown here is derived from an EMBL/GenBank/DDBJ whole genome shotgun (WGS) entry which is preliminary data.</text>
</comment>
<dbReference type="OrthoDB" id="185373at2759"/>
<evidence type="ECO:0000313" key="1">
    <source>
        <dbReference type="EMBL" id="OLL23691.1"/>
    </source>
</evidence>
<keyword evidence="2" id="KW-1185">Reference proteome</keyword>
<name>A0A1U7LME7_NEOID</name>
<dbReference type="AlphaFoldDB" id="A0A1U7LME7"/>
<dbReference type="EMBL" id="LXFE01001372">
    <property type="protein sequence ID" value="OLL23691.1"/>
    <property type="molecule type" value="Genomic_DNA"/>
</dbReference>
<dbReference type="STRING" id="1198029.A0A1U7LME7"/>
<dbReference type="InterPro" id="IPR011990">
    <property type="entry name" value="TPR-like_helical_dom_sf"/>
</dbReference>
<sequence>MRPPGRLKQFCNLNSNIVTPLSSHFFLQSSYLPSKSRLSSWRLLLPSNSLSKELIKRCEFPILNRKRFEKQISDIVAERSASSKELRDAIEQLVKSNGTLYAELHRQLFRLIGSDVNEQDLLSLVEHLERLGENIHVSKIKDDLRYFIKTKGTVNKSVFEELWIRVICQYKAKQDIQGLIACLEEYRPSFKTLQILSDLFAKNLNLVEKLIAISNPPLSVPERALIFCEMVDSNQMQVASRIFETIKPQYIEWDKDTWIRVLKLLGARDTHIEIEEWITLVDVVCPKLLSDAETFQSIVNGMALTKRYSDIAQLEELVQHLQVVINHSLRCRFFEARVNLGNVEAAMEQYRAWKAEGMEELDDNAILSLLFGLVENPTPPSLDDLSLVLEDYQGPINFALGVRLMKCFLHWESWDRLDQLTLEPLTLKQSIYIVDYLSKYGTREQASFQTSWKCFALQLQYIEGMEYRHWYEQLRKLTDLGQSERALRTFIRMRNSTIPTTLEIYHLLYSKIRHFRYIKKIAEVMRMDLNISPNTWLLNAQMEAFSETSDFTTALEIWDQLSVSNTYNVQSLAIILRTCRFLDHGVDRAIGIYESLQKRHRTDFDVLYQYFDTLLELRHWPILFKVLCQLEKIDLKLLYLVWTKSYPDEKAQIVQLAEEKYPDVWKTFTESRRKL</sequence>
<accession>A0A1U7LME7</accession>
<organism evidence="1 2">
    <name type="scientific">Neolecta irregularis (strain DAH-3)</name>
    <dbReference type="NCBI Taxonomy" id="1198029"/>
    <lineage>
        <taxon>Eukaryota</taxon>
        <taxon>Fungi</taxon>
        <taxon>Dikarya</taxon>
        <taxon>Ascomycota</taxon>
        <taxon>Taphrinomycotina</taxon>
        <taxon>Neolectales</taxon>
        <taxon>Neolectaceae</taxon>
        <taxon>Neolecta</taxon>
    </lineage>
</organism>
<dbReference type="Gene3D" id="1.25.40.10">
    <property type="entry name" value="Tetratricopeptide repeat domain"/>
    <property type="match status" value="1"/>
</dbReference>
<dbReference type="Proteomes" id="UP000186594">
    <property type="component" value="Unassembled WGS sequence"/>
</dbReference>
<evidence type="ECO:0000313" key="2">
    <source>
        <dbReference type="Proteomes" id="UP000186594"/>
    </source>
</evidence>
<proteinExistence type="predicted"/>
<protein>
    <recommendedName>
        <fullName evidence="3">Complex I intermediate-associated protein 84, mitochondrial</fullName>
    </recommendedName>
</protein>
<reference evidence="1 2" key="1">
    <citation type="submission" date="2016-04" db="EMBL/GenBank/DDBJ databases">
        <title>Evolutionary innovation and constraint leading to complex multicellularity in the Ascomycota.</title>
        <authorList>
            <person name="Cisse O."/>
            <person name="Nguyen A."/>
            <person name="Hewitt D.A."/>
            <person name="Jedd G."/>
            <person name="Stajich J.E."/>
        </authorList>
    </citation>
    <scope>NUCLEOTIDE SEQUENCE [LARGE SCALE GENOMIC DNA]</scope>
    <source>
        <strain evidence="1 2">DAH-3</strain>
    </source>
</reference>